<gene>
    <name evidence="11" type="primary">LOC106742064</name>
</gene>
<keyword evidence="2" id="KW-0716">Sensory transduction</keyword>
<feature type="transmembrane region" description="Helical" evidence="9">
    <location>
        <begin position="231"/>
        <end position="252"/>
    </location>
</feature>
<keyword evidence="8" id="KW-0807">Transducer</keyword>
<dbReference type="Proteomes" id="UP000515204">
    <property type="component" value="Unplaced"/>
</dbReference>
<evidence type="ECO:0000256" key="5">
    <source>
        <dbReference type="ARBA" id="ARBA00022989"/>
    </source>
</evidence>
<dbReference type="InterPro" id="IPR004117">
    <property type="entry name" value="7tm6_olfct_rcpt"/>
</dbReference>
<dbReference type="PANTHER" id="PTHR21137:SF42">
    <property type="entry name" value="ODORANT RECEPTOR 83A"/>
    <property type="match status" value="1"/>
</dbReference>
<accession>A0A6P3WX06</accession>
<keyword evidence="6 9" id="KW-0472">Membrane</keyword>
<keyword evidence="4" id="KW-0552">Olfaction</keyword>
<evidence type="ECO:0000256" key="2">
    <source>
        <dbReference type="ARBA" id="ARBA00022606"/>
    </source>
</evidence>
<dbReference type="GO" id="GO:0005886">
    <property type="term" value="C:plasma membrane"/>
    <property type="evidence" value="ECO:0007669"/>
    <property type="project" value="TreeGrafter"/>
</dbReference>
<dbReference type="GO" id="GO:0004984">
    <property type="term" value="F:olfactory receptor activity"/>
    <property type="evidence" value="ECO:0007669"/>
    <property type="project" value="InterPro"/>
</dbReference>
<dbReference type="KEGG" id="dqu:106742064"/>
<evidence type="ECO:0000313" key="11">
    <source>
        <dbReference type="RefSeq" id="XP_014470149.1"/>
    </source>
</evidence>
<evidence type="ECO:0000256" key="8">
    <source>
        <dbReference type="ARBA" id="ARBA00023224"/>
    </source>
</evidence>
<keyword evidence="10" id="KW-1185">Reference proteome</keyword>
<evidence type="ECO:0000256" key="6">
    <source>
        <dbReference type="ARBA" id="ARBA00023136"/>
    </source>
</evidence>
<evidence type="ECO:0000256" key="1">
    <source>
        <dbReference type="ARBA" id="ARBA00004141"/>
    </source>
</evidence>
<dbReference type="GeneID" id="106742064"/>
<dbReference type="GO" id="GO:0007165">
    <property type="term" value="P:signal transduction"/>
    <property type="evidence" value="ECO:0007669"/>
    <property type="project" value="UniProtKB-KW"/>
</dbReference>
<evidence type="ECO:0000256" key="9">
    <source>
        <dbReference type="SAM" id="Phobius"/>
    </source>
</evidence>
<dbReference type="GO" id="GO:0005549">
    <property type="term" value="F:odorant binding"/>
    <property type="evidence" value="ECO:0007669"/>
    <property type="project" value="InterPro"/>
</dbReference>
<dbReference type="RefSeq" id="XP_014470149.1">
    <property type="nucleotide sequence ID" value="XM_014614663.1"/>
</dbReference>
<keyword evidence="7" id="KW-0675">Receptor</keyword>
<sequence length="330" mass="38431">MVQHIATANYSLLALSKLIATKYYGETLRKLITLVTTDWTTSKQTWERNTMLKIAKRGRNLSFRCYISSMGTFLFYLFVNLLKFYRNFHQSERKLVYQFNYPYNIQKSPNYEITFFIQLCGALYMGLVLCSVDSLISILLLHVCAQLINLGKTLNELVEKLAKQFISCSRFRKDLAAIIERHENLIRSAKTIDDCYSTVLFIHMIAATFQLCFETYQIFMLMTDKNANISVFKMTFLVLYATAVLTHLYFYCYSAERLLTESINIAYSVYECKWYNLPAKDAKDLMFMMHRSTIPLRLTAGKFAIFSLEMYGTHHLFEYGSNSSNGDDVH</sequence>
<keyword evidence="5 9" id="KW-1133">Transmembrane helix</keyword>
<name>A0A6P3WX06_DINQU</name>
<comment type="subcellular location">
    <subcellularLocation>
        <location evidence="1">Membrane</location>
        <topology evidence="1">Multi-pass membrane protein</topology>
    </subcellularLocation>
</comment>
<feature type="transmembrane region" description="Helical" evidence="9">
    <location>
        <begin position="195"/>
        <end position="219"/>
    </location>
</feature>
<evidence type="ECO:0000256" key="7">
    <source>
        <dbReference type="ARBA" id="ARBA00023170"/>
    </source>
</evidence>
<dbReference type="PANTHER" id="PTHR21137">
    <property type="entry name" value="ODORANT RECEPTOR"/>
    <property type="match status" value="1"/>
</dbReference>
<feature type="transmembrane region" description="Helical" evidence="9">
    <location>
        <begin position="115"/>
        <end position="141"/>
    </location>
</feature>
<evidence type="ECO:0000256" key="3">
    <source>
        <dbReference type="ARBA" id="ARBA00022692"/>
    </source>
</evidence>
<organism evidence="10 11">
    <name type="scientific">Dinoponera quadriceps</name>
    <name type="common">South American ant</name>
    <dbReference type="NCBI Taxonomy" id="609295"/>
    <lineage>
        <taxon>Eukaryota</taxon>
        <taxon>Metazoa</taxon>
        <taxon>Ecdysozoa</taxon>
        <taxon>Arthropoda</taxon>
        <taxon>Hexapoda</taxon>
        <taxon>Insecta</taxon>
        <taxon>Pterygota</taxon>
        <taxon>Neoptera</taxon>
        <taxon>Endopterygota</taxon>
        <taxon>Hymenoptera</taxon>
        <taxon>Apocrita</taxon>
        <taxon>Aculeata</taxon>
        <taxon>Formicoidea</taxon>
        <taxon>Formicidae</taxon>
        <taxon>Ponerinae</taxon>
        <taxon>Ponerini</taxon>
        <taxon>Dinoponera</taxon>
    </lineage>
</organism>
<dbReference type="AlphaFoldDB" id="A0A6P3WX06"/>
<protein>
    <submittedName>
        <fullName evidence="11">Odorant receptor 63a-like</fullName>
    </submittedName>
</protein>
<keyword evidence="3 9" id="KW-0812">Transmembrane</keyword>
<reference evidence="11" key="1">
    <citation type="submission" date="2025-08" db="UniProtKB">
        <authorList>
            <consortium name="RefSeq"/>
        </authorList>
    </citation>
    <scope>IDENTIFICATION</scope>
</reference>
<evidence type="ECO:0000256" key="4">
    <source>
        <dbReference type="ARBA" id="ARBA00022725"/>
    </source>
</evidence>
<dbReference type="Pfam" id="PF02949">
    <property type="entry name" value="7tm_6"/>
    <property type="match status" value="1"/>
</dbReference>
<proteinExistence type="predicted"/>
<evidence type="ECO:0000313" key="10">
    <source>
        <dbReference type="Proteomes" id="UP000515204"/>
    </source>
</evidence>
<dbReference type="OrthoDB" id="6617147at2759"/>
<feature type="transmembrane region" description="Helical" evidence="9">
    <location>
        <begin position="61"/>
        <end position="79"/>
    </location>
</feature>